<evidence type="ECO:0000313" key="2">
    <source>
        <dbReference type="EMBL" id="AAM28351.1"/>
    </source>
</evidence>
<evidence type="ECO:0000256" key="1">
    <source>
        <dbReference type="SAM" id="Phobius"/>
    </source>
</evidence>
<keyword evidence="1" id="KW-1133">Transmembrane helix</keyword>
<proteinExistence type="predicted"/>
<dbReference type="Proteomes" id="UP000001794">
    <property type="component" value="Segment"/>
</dbReference>
<organism evidence="2 3">
    <name type="scientific">Vibrio phage VpV262</name>
    <dbReference type="NCBI Taxonomy" id="2907796"/>
    <lineage>
        <taxon>Viruses</taxon>
        <taxon>Duplodnaviria</taxon>
        <taxon>Heunggongvirae</taxon>
        <taxon>Uroviricota</taxon>
        <taxon>Caudoviricetes</taxon>
        <taxon>Zobellviridae</taxon>
        <taxon>Vipivirus</taxon>
        <taxon>Vipivirus canadense</taxon>
    </lineage>
</organism>
<dbReference type="EMBL" id="AY095314">
    <property type="protein sequence ID" value="AAM28351.1"/>
    <property type="molecule type" value="Genomic_DNA"/>
</dbReference>
<keyword evidence="1" id="KW-0812">Transmembrane</keyword>
<feature type="transmembrane region" description="Helical" evidence="1">
    <location>
        <begin position="27"/>
        <end position="52"/>
    </location>
</feature>
<evidence type="ECO:0000313" key="3">
    <source>
        <dbReference type="Proteomes" id="UP000001794"/>
    </source>
</evidence>
<reference evidence="2 3" key="1">
    <citation type="journal article" date="2003" name="Virology">
        <title>The complete sequence of marine bacteriophage VpV262 infecting vibrio parahaemolyticus indicates that an ancestral component of a T7 viral supergroup is widespread in the marine environment.</title>
        <authorList>
            <person name="Hardies S.C."/>
            <person name="Comeau A.M."/>
            <person name="Serwer P."/>
            <person name="Suttle C.A."/>
        </authorList>
    </citation>
    <scope>NUCLEOTIDE SEQUENCE</scope>
</reference>
<dbReference type="RefSeq" id="NP_640264.1">
    <property type="nucleotide sequence ID" value="NC_003907.2"/>
</dbReference>
<dbReference type="GeneID" id="956026"/>
<dbReference type="KEGG" id="vg:956026"/>
<accession>Q8LT96</accession>
<keyword evidence="1" id="KW-0472">Membrane</keyword>
<keyword evidence="3" id="KW-1185">Reference proteome</keyword>
<name>Q8LT96_9CAUD</name>
<protein>
    <submittedName>
        <fullName evidence="2">Uncharacterized protein</fullName>
    </submittedName>
</protein>
<sequence length="56" mass="6213">MNIDTVFKWLAFISATITIPMDPSQGAAYFVGVAVLMTVYLFIAAPIVWVYVRITS</sequence>